<feature type="transmembrane region" description="Helical" evidence="1">
    <location>
        <begin position="12"/>
        <end position="37"/>
    </location>
</feature>
<sequence length="66" mass="7270">MNVLAEASATSLSIWLIALWFVIVPVFAIVPIVYALAQVAGERAENQAYLRGERVEDDPDKIVVEV</sequence>
<evidence type="ECO:0000313" key="3">
    <source>
        <dbReference type="Proteomes" id="UP001277761"/>
    </source>
</evidence>
<evidence type="ECO:0000313" key="2">
    <source>
        <dbReference type="EMBL" id="MDX8151313.1"/>
    </source>
</evidence>
<protein>
    <submittedName>
        <fullName evidence="2">Uncharacterized protein</fullName>
    </submittedName>
</protein>
<gene>
    <name evidence="2" type="ORF">SK069_06910</name>
</gene>
<keyword evidence="3" id="KW-1185">Reference proteome</keyword>
<keyword evidence="1" id="KW-0472">Membrane</keyword>
<name>A0ABU4VHP5_9ACTN</name>
<reference evidence="2 3" key="1">
    <citation type="submission" date="2023-11" db="EMBL/GenBank/DDBJ databases">
        <authorList>
            <person name="Xu M."/>
            <person name="Jiang T."/>
        </authorList>
    </citation>
    <scope>NUCLEOTIDE SEQUENCE [LARGE SCALE GENOMIC DNA]</scope>
    <source>
        <strain evidence="2 3">SD</strain>
    </source>
</reference>
<organism evidence="2 3">
    <name type="scientific">Patulibacter brassicae</name>
    <dbReference type="NCBI Taxonomy" id="1705717"/>
    <lineage>
        <taxon>Bacteria</taxon>
        <taxon>Bacillati</taxon>
        <taxon>Actinomycetota</taxon>
        <taxon>Thermoleophilia</taxon>
        <taxon>Solirubrobacterales</taxon>
        <taxon>Patulibacteraceae</taxon>
        <taxon>Patulibacter</taxon>
    </lineage>
</organism>
<comment type="caution">
    <text evidence="2">The sequence shown here is derived from an EMBL/GenBank/DDBJ whole genome shotgun (WGS) entry which is preliminary data.</text>
</comment>
<keyword evidence="1" id="KW-1133">Transmembrane helix</keyword>
<proteinExistence type="predicted"/>
<dbReference type="EMBL" id="JAXAVX010000002">
    <property type="protein sequence ID" value="MDX8151313.1"/>
    <property type="molecule type" value="Genomic_DNA"/>
</dbReference>
<keyword evidence="1" id="KW-0812">Transmembrane</keyword>
<accession>A0ABU4VHP5</accession>
<dbReference type="RefSeq" id="WP_319953463.1">
    <property type="nucleotide sequence ID" value="NZ_JAXAVX010000002.1"/>
</dbReference>
<dbReference type="Proteomes" id="UP001277761">
    <property type="component" value="Unassembled WGS sequence"/>
</dbReference>
<evidence type="ECO:0000256" key="1">
    <source>
        <dbReference type="SAM" id="Phobius"/>
    </source>
</evidence>